<keyword evidence="3" id="KW-1185">Reference proteome</keyword>
<protein>
    <submittedName>
        <fullName evidence="2">Uncharacterized protein</fullName>
    </submittedName>
</protein>
<organism evidence="2 3">
    <name type="scientific">Devosia soli</name>
    <dbReference type="NCBI Taxonomy" id="361041"/>
    <lineage>
        <taxon>Bacteria</taxon>
        <taxon>Pseudomonadati</taxon>
        <taxon>Pseudomonadota</taxon>
        <taxon>Alphaproteobacteria</taxon>
        <taxon>Hyphomicrobiales</taxon>
        <taxon>Devosiaceae</taxon>
        <taxon>Devosia</taxon>
    </lineage>
</organism>
<name>A0A0F5L0M7_9HYPH</name>
<keyword evidence="1" id="KW-1133">Transmembrane helix</keyword>
<evidence type="ECO:0000256" key="1">
    <source>
        <dbReference type="SAM" id="Phobius"/>
    </source>
</evidence>
<keyword evidence="1" id="KW-0472">Membrane</keyword>
<proteinExistence type="predicted"/>
<gene>
    <name evidence="2" type="ORF">VW35_19780</name>
</gene>
<comment type="caution">
    <text evidence="2">The sequence shown here is derived from an EMBL/GenBank/DDBJ whole genome shotgun (WGS) entry which is preliminary data.</text>
</comment>
<keyword evidence="1" id="KW-0812">Transmembrane</keyword>
<accession>A0A0F5L0M7</accession>
<dbReference type="AlphaFoldDB" id="A0A0F5L0M7"/>
<dbReference type="Proteomes" id="UP000033514">
    <property type="component" value="Unassembled WGS sequence"/>
</dbReference>
<feature type="transmembrane region" description="Helical" evidence="1">
    <location>
        <begin position="20"/>
        <end position="41"/>
    </location>
</feature>
<sequence>MGLSMSETPQSPFKLNRTRIFLLAMGAVILLIAVSMMMGGLGQYQALRDAANAAKEPTVEQQGQ</sequence>
<reference evidence="2 3" key="1">
    <citation type="submission" date="2015-03" db="EMBL/GenBank/DDBJ databases">
        <authorList>
            <person name="Hassan Y.I."/>
            <person name="Lepp D."/>
            <person name="Zhou T."/>
        </authorList>
    </citation>
    <scope>NUCLEOTIDE SEQUENCE [LARGE SCALE GENOMIC DNA]</scope>
    <source>
        <strain evidence="2 3">GH2-10</strain>
    </source>
</reference>
<evidence type="ECO:0000313" key="2">
    <source>
        <dbReference type="EMBL" id="KKB75976.1"/>
    </source>
</evidence>
<dbReference type="STRING" id="361041.VW35_19780"/>
<dbReference type="EMBL" id="LAJG01000048">
    <property type="protein sequence ID" value="KKB75976.1"/>
    <property type="molecule type" value="Genomic_DNA"/>
</dbReference>
<evidence type="ECO:0000313" key="3">
    <source>
        <dbReference type="Proteomes" id="UP000033514"/>
    </source>
</evidence>
<dbReference type="PATRIC" id="fig|361041.3.peg.3372"/>